<protein>
    <submittedName>
        <fullName evidence="2">Uncharacterized protein</fullName>
    </submittedName>
</protein>
<feature type="region of interest" description="Disordered" evidence="1">
    <location>
        <begin position="91"/>
        <end position="114"/>
    </location>
</feature>
<proteinExistence type="predicted"/>
<evidence type="ECO:0000313" key="3">
    <source>
        <dbReference type="Proteomes" id="UP001168990"/>
    </source>
</evidence>
<keyword evidence="3" id="KW-1185">Reference proteome</keyword>
<evidence type="ECO:0000313" key="2">
    <source>
        <dbReference type="EMBL" id="KAK0169202.1"/>
    </source>
</evidence>
<dbReference type="AlphaFoldDB" id="A0AA39FGK9"/>
<evidence type="ECO:0000256" key="1">
    <source>
        <dbReference type="SAM" id="MobiDB-lite"/>
    </source>
</evidence>
<reference evidence="2" key="2">
    <citation type="submission" date="2023-03" db="EMBL/GenBank/DDBJ databases">
        <authorList>
            <person name="Inwood S.N."/>
            <person name="Skelly J.G."/>
            <person name="Guhlin J."/>
            <person name="Harrop T.W.R."/>
            <person name="Goldson S.G."/>
            <person name="Dearden P.K."/>
        </authorList>
    </citation>
    <scope>NUCLEOTIDE SEQUENCE</scope>
    <source>
        <strain evidence="2">Irish</strain>
        <tissue evidence="2">Whole body</tissue>
    </source>
</reference>
<dbReference type="Proteomes" id="UP001168990">
    <property type="component" value="Unassembled WGS sequence"/>
</dbReference>
<reference evidence="2" key="1">
    <citation type="journal article" date="2023" name="bioRxiv">
        <title>Scaffold-level genome assemblies of two parasitoid biocontrol wasps reveal the parthenogenesis mechanism and an associated novel virus.</title>
        <authorList>
            <person name="Inwood S."/>
            <person name="Skelly J."/>
            <person name="Guhlin J."/>
            <person name="Harrop T."/>
            <person name="Goldson S."/>
            <person name="Dearden P."/>
        </authorList>
    </citation>
    <scope>NUCLEOTIDE SEQUENCE</scope>
    <source>
        <strain evidence="2">Irish</strain>
        <tissue evidence="2">Whole body</tissue>
    </source>
</reference>
<sequence>MALHESEDTVTKNGLTVLDARRKLERIIADRMNGSADDLDYTAAEIFYEETENEKHSMESSRVRAWIDEIYEDSKQVCWVGERAYVSPVSKQQQQSVINQRTSHAELSPVASVA</sequence>
<name>A0AA39FGK9_9HYME</name>
<comment type="caution">
    <text evidence="2">The sequence shown here is derived from an EMBL/GenBank/DDBJ whole genome shotgun (WGS) entry which is preliminary data.</text>
</comment>
<accession>A0AA39FGK9</accession>
<gene>
    <name evidence="2" type="ORF">PV328_012346</name>
</gene>
<dbReference type="EMBL" id="JAQQBS010000995">
    <property type="protein sequence ID" value="KAK0169202.1"/>
    <property type="molecule type" value="Genomic_DNA"/>
</dbReference>
<organism evidence="2 3">
    <name type="scientific">Microctonus aethiopoides</name>
    <dbReference type="NCBI Taxonomy" id="144406"/>
    <lineage>
        <taxon>Eukaryota</taxon>
        <taxon>Metazoa</taxon>
        <taxon>Ecdysozoa</taxon>
        <taxon>Arthropoda</taxon>
        <taxon>Hexapoda</taxon>
        <taxon>Insecta</taxon>
        <taxon>Pterygota</taxon>
        <taxon>Neoptera</taxon>
        <taxon>Endopterygota</taxon>
        <taxon>Hymenoptera</taxon>
        <taxon>Apocrita</taxon>
        <taxon>Ichneumonoidea</taxon>
        <taxon>Braconidae</taxon>
        <taxon>Euphorinae</taxon>
        <taxon>Microctonus</taxon>
    </lineage>
</organism>